<feature type="compositionally biased region" description="Basic residues" evidence="1">
    <location>
        <begin position="192"/>
        <end position="201"/>
    </location>
</feature>
<evidence type="ECO:0000256" key="1">
    <source>
        <dbReference type="SAM" id="MobiDB-lite"/>
    </source>
</evidence>
<accession>A0A2N9GTU0</accession>
<gene>
    <name evidence="2" type="ORF">FSB_LOCUS30887</name>
</gene>
<dbReference type="AlphaFoldDB" id="A0A2N9GTU0"/>
<feature type="region of interest" description="Disordered" evidence="1">
    <location>
        <begin position="192"/>
        <end position="215"/>
    </location>
</feature>
<sequence>MNGGYFRASKLRQARQASELELPSIQSSNHLNHWPSHHDLRNHSSKHLLGSRPPPTDRSSSDLSLYGGKNSNGEDTRSHALEKKPATLFTRSSAAAWFEAQNMSFQAPKRHNGSHFGLLSGRSTIWRWNRLHLRLHAPPRAGNAPPASPTCKHVSACARHTPMHGWHTPSATCLSTVSPRQHATSSCHVAEKKKKKRKKLGRWNGAFYGPNSSSRPLWPRLEAKFS</sequence>
<proteinExistence type="predicted"/>
<name>A0A2N9GTU0_FAGSY</name>
<organism evidence="2">
    <name type="scientific">Fagus sylvatica</name>
    <name type="common">Beechnut</name>
    <dbReference type="NCBI Taxonomy" id="28930"/>
    <lineage>
        <taxon>Eukaryota</taxon>
        <taxon>Viridiplantae</taxon>
        <taxon>Streptophyta</taxon>
        <taxon>Embryophyta</taxon>
        <taxon>Tracheophyta</taxon>
        <taxon>Spermatophyta</taxon>
        <taxon>Magnoliopsida</taxon>
        <taxon>eudicotyledons</taxon>
        <taxon>Gunneridae</taxon>
        <taxon>Pentapetalae</taxon>
        <taxon>rosids</taxon>
        <taxon>fabids</taxon>
        <taxon>Fagales</taxon>
        <taxon>Fagaceae</taxon>
        <taxon>Fagus</taxon>
    </lineage>
</organism>
<dbReference type="EMBL" id="OIVN01002363">
    <property type="protein sequence ID" value="SPD03005.1"/>
    <property type="molecule type" value="Genomic_DNA"/>
</dbReference>
<protein>
    <submittedName>
        <fullName evidence="2">Uncharacterized protein</fullName>
    </submittedName>
</protein>
<feature type="region of interest" description="Disordered" evidence="1">
    <location>
        <begin position="22"/>
        <end position="81"/>
    </location>
</feature>
<feature type="compositionally biased region" description="Basic and acidic residues" evidence="1">
    <location>
        <begin position="72"/>
        <end position="81"/>
    </location>
</feature>
<reference evidence="2" key="1">
    <citation type="submission" date="2018-02" db="EMBL/GenBank/DDBJ databases">
        <authorList>
            <person name="Cohen D.B."/>
            <person name="Kent A.D."/>
        </authorList>
    </citation>
    <scope>NUCLEOTIDE SEQUENCE</scope>
</reference>
<evidence type="ECO:0000313" key="2">
    <source>
        <dbReference type="EMBL" id="SPD03005.1"/>
    </source>
</evidence>